<name>A0A177EBY5_9MICR</name>
<dbReference type="RefSeq" id="XP_067544112.1">
    <property type="nucleotide sequence ID" value="XM_067688015.1"/>
</dbReference>
<dbReference type="Gene3D" id="3.40.50.300">
    <property type="entry name" value="P-loop containing nucleotide triphosphate hydrolases"/>
    <property type="match status" value="1"/>
</dbReference>
<evidence type="ECO:0000256" key="3">
    <source>
        <dbReference type="ARBA" id="ARBA00022777"/>
    </source>
</evidence>
<dbReference type="GO" id="GO:0004385">
    <property type="term" value="F:GMP kinase activity"/>
    <property type="evidence" value="ECO:0007669"/>
    <property type="project" value="TreeGrafter"/>
</dbReference>
<feature type="domain" description="Guanylate kinase-like" evidence="4">
    <location>
        <begin position="9"/>
        <end position="188"/>
    </location>
</feature>
<dbReference type="PANTHER" id="PTHR23117">
    <property type="entry name" value="GUANYLATE KINASE-RELATED"/>
    <property type="match status" value="1"/>
</dbReference>
<dbReference type="EMBL" id="LTDL01000040">
    <property type="protein sequence ID" value="OAG29464.1"/>
    <property type="molecule type" value="Genomic_DNA"/>
</dbReference>
<keyword evidence="6" id="KW-1185">Reference proteome</keyword>
<dbReference type="InterPro" id="IPR020590">
    <property type="entry name" value="Guanylate_kinase_CS"/>
</dbReference>
<dbReference type="Pfam" id="PF00625">
    <property type="entry name" value="Guanylate_kin"/>
    <property type="match status" value="1"/>
</dbReference>
<dbReference type="Proteomes" id="UP000185944">
    <property type="component" value="Unassembled WGS sequence"/>
</dbReference>
<comment type="similarity">
    <text evidence="1">Belongs to the guanylate kinase family.</text>
</comment>
<dbReference type="PROSITE" id="PS50052">
    <property type="entry name" value="GUANYLATE_KINASE_2"/>
    <property type="match status" value="1"/>
</dbReference>
<dbReference type="InterPro" id="IPR008145">
    <property type="entry name" value="GK/Ca_channel_bsu"/>
</dbReference>
<dbReference type="PROSITE" id="PS00856">
    <property type="entry name" value="GUANYLATE_KINASE_1"/>
    <property type="match status" value="1"/>
</dbReference>
<reference evidence="5 6" key="1">
    <citation type="submission" date="2016-02" db="EMBL/GenBank/DDBJ databases">
        <title>Discovery of a natural microsporidian pathogen with a broad tissue tropism in Caenorhabditis elegans.</title>
        <authorList>
            <person name="Luallen R.J."/>
            <person name="Reinke A.W."/>
            <person name="Tong L."/>
            <person name="Botts M.R."/>
            <person name="Felix M.-A."/>
            <person name="Troemel E.R."/>
        </authorList>
    </citation>
    <scope>NUCLEOTIDE SEQUENCE [LARGE SCALE GENOMIC DNA]</scope>
    <source>
        <strain evidence="5 6">JUm2807</strain>
    </source>
</reference>
<dbReference type="SMART" id="SM00072">
    <property type="entry name" value="GuKc"/>
    <property type="match status" value="1"/>
</dbReference>
<evidence type="ECO:0000256" key="2">
    <source>
        <dbReference type="ARBA" id="ARBA00022679"/>
    </source>
</evidence>
<sequence length="200" mass="22473">MEGQPMTQCSTLVIFGPSGSGKSTVVKYLLKRFPGQLELSVSYTTRLPRGTEVSGREYHFINRSEFEKKIRNNEFIEYAEYANNYYGTGVECLGESSRKSILILEIEKEGVENMARLGLSAKYLFVYASLPVLRERICSRAPIKEAELDIRLKTAVKEIEFGKTKLFDCAIENSSISTTQVLVDAFMAKEFGLCPEPSPP</sequence>
<dbReference type="PANTHER" id="PTHR23117:SF13">
    <property type="entry name" value="GUANYLATE KINASE"/>
    <property type="match status" value="1"/>
</dbReference>
<dbReference type="GeneID" id="93646947"/>
<gene>
    <name evidence="5" type="ORF">NEDG_00597</name>
</gene>
<dbReference type="InterPro" id="IPR027417">
    <property type="entry name" value="P-loop_NTPase"/>
</dbReference>
<keyword evidence="2" id="KW-0808">Transferase</keyword>
<dbReference type="CDD" id="cd00071">
    <property type="entry name" value="GMPK"/>
    <property type="match status" value="1"/>
</dbReference>
<proteinExistence type="inferred from homology"/>
<dbReference type="FunFam" id="3.30.63.10:FF:000002">
    <property type="entry name" value="Guanylate kinase 1"/>
    <property type="match status" value="1"/>
</dbReference>
<accession>A0A177EBY5</accession>
<dbReference type="GO" id="GO:0005829">
    <property type="term" value="C:cytosol"/>
    <property type="evidence" value="ECO:0007669"/>
    <property type="project" value="TreeGrafter"/>
</dbReference>
<dbReference type="VEuPathDB" id="MicrosporidiaDB:NEDG_00597"/>
<dbReference type="AlphaFoldDB" id="A0A177EBY5"/>
<evidence type="ECO:0000259" key="4">
    <source>
        <dbReference type="PROSITE" id="PS50052"/>
    </source>
</evidence>
<evidence type="ECO:0000313" key="6">
    <source>
        <dbReference type="Proteomes" id="UP000185944"/>
    </source>
</evidence>
<dbReference type="InterPro" id="IPR008144">
    <property type="entry name" value="Guanylate_kin-like_dom"/>
</dbReference>
<organism evidence="5 6">
    <name type="scientific">Nematocida displodere</name>
    <dbReference type="NCBI Taxonomy" id="1805483"/>
    <lineage>
        <taxon>Eukaryota</taxon>
        <taxon>Fungi</taxon>
        <taxon>Fungi incertae sedis</taxon>
        <taxon>Microsporidia</taxon>
        <taxon>Nematocida</taxon>
    </lineage>
</organism>
<comment type="caution">
    <text evidence="5">The sequence shown here is derived from an EMBL/GenBank/DDBJ whole genome shotgun (WGS) entry which is preliminary data.</text>
</comment>
<dbReference type="SUPFAM" id="SSF52540">
    <property type="entry name" value="P-loop containing nucleoside triphosphate hydrolases"/>
    <property type="match status" value="1"/>
</dbReference>
<evidence type="ECO:0000313" key="5">
    <source>
        <dbReference type="EMBL" id="OAG29464.1"/>
    </source>
</evidence>
<keyword evidence="3 5" id="KW-0418">Kinase</keyword>
<dbReference type="OrthoDB" id="6334211at2759"/>
<evidence type="ECO:0000256" key="1">
    <source>
        <dbReference type="ARBA" id="ARBA00005790"/>
    </source>
</evidence>
<dbReference type="Gene3D" id="3.30.63.10">
    <property type="entry name" value="Guanylate Kinase phosphate binding domain"/>
    <property type="match status" value="1"/>
</dbReference>
<protein>
    <submittedName>
        <fullName evidence="5">Guanylate kinase</fullName>
    </submittedName>
</protein>
<dbReference type="STRING" id="1805483.A0A177EBY5"/>